<evidence type="ECO:0000313" key="9">
    <source>
        <dbReference type="Proteomes" id="UP000006437"/>
    </source>
</evidence>
<dbReference type="PANTHER" id="PTHR10010">
    <property type="entry name" value="SOLUTE CARRIER FAMILY 34 SODIUM PHOSPHATE , MEMBER 2-RELATED"/>
    <property type="match status" value="1"/>
</dbReference>
<dbReference type="NCBIfam" id="NF037997">
    <property type="entry name" value="Na_Pi_symport"/>
    <property type="match status" value="1"/>
</dbReference>
<protein>
    <recommendedName>
        <fullName evidence="7">PhoU domain-containing protein</fullName>
    </recommendedName>
</protein>
<dbReference type="InterPro" id="IPR026022">
    <property type="entry name" value="PhoU_dom"/>
</dbReference>
<feature type="domain" description="PhoU" evidence="7">
    <location>
        <begin position="475"/>
        <end position="549"/>
    </location>
</feature>
<feature type="transmembrane region" description="Helical" evidence="6">
    <location>
        <begin position="113"/>
        <end position="136"/>
    </location>
</feature>
<dbReference type="Pfam" id="PF01895">
    <property type="entry name" value="PhoU"/>
    <property type="match status" value="2"/>
</dbReference>
<feature type="domain" description="PhoU" evidence="7">
    <location>
        <begin position="363"/>
        <end position="448"/>
    </location>
</feature>
<dbReference type="InterPro" id="IPR003841">
    <property type="entry name" value="Na/Pi_transpt"/>
</dbReference>
<dbReference type="Pfam" id="PF02690">
    <property type="entry name" value="Na_Pi_cotrans"/>
    <property type="match status" value="1"/>
</dbReference>
<comment type="subcellular location">
    <subcellularLocation>
        <location evidence="1">Cell membrane</location>
        <topology evidence="1">Multi-pass membrane protein</topology>
    </subcellularLocation>
</comment>
<evidence type="ECO:0000256" key="4">
    <source>
        <dbReference type="ARBA" id="ARBA00022989"/>
    </source>
</evidence>
<dbReference type="NCBIfam" id="TIGR00704">
    <property type="entry name" value="NaPi_cotrn_rel"/>
    <property type="match status" value="1"/>
</dbReference>
<dbReference type="GO" id="GO:0005886">
    <property type="term" value="C:plasma membrane"/>
    <property type="evidence" value="ECO:0007669"/>
    <property type="project" value="UniProtKB-SubCell"/>
</dbReference>
<keyword evidence="5 6" id="KW-0472">Membrane</keyword>
<evidence type="ECO:0000313" key="8">
    <source>
        <dbReference type="EMBL" id="EHL14495.1"/>
    </source>
</evidence>
<proteinExistence type="predicted"/>
<evidence type="ECO:0000256" key="5">
    <source>
        <dbReference type="ARBA" id="ARBA00023136"/>
    </source>
</evidence>
<dbReference type="Gene3D" id="1.20.58.220">
    <property type="entry name" value="Phosphate transport system protein phou homolog 2, domain 2"/>
    <property type="match status" value="1"/>
</dbReference>
<gene>
    <name evidence="8" type="ORF">HMPREF9629_02170</name>
</gene>
<keyword evidence="3 6" id="KW-0812">Transmembrane</keyword>
<dbReference type="SUPFAM" id="SSF109755">
    <property type="entry name" value="PhoU-like"/>
    <property type="match status" value="1"/>
</dbReference>
<feature type="transmembrane region" description="Helical" evidence="6">
    <location>
        <begin position="253"/>
        <end position="274"/>
    </location>
</feature>
<evidence type="ECO:0000256" key="1">
    <source>
        <dbReference type="ARBA" id="ARBA00004651"/>
    </source>
</evidence>
<dbReference type="Proteomes" id="UP000006437">
    <property type="component" value="Unassembled WGS sequence"/>
</dbReference>
<dbReference type="BioCyc" id="EBAC796937-HMP:GMGH-2198-MONOMER"/>
<evidence type="ECO:0000256" key="3">
    <source>
        <dbReference type="ARBA" id="ARBA00022692"/>
    </source>
</evidence>
<dbReference type="HOGENOM" id="CLU_025623_0_1_9"/>
<name>G9X1C6_9FIRM</name>
<feature type="transmembrane region" description="Helical" evidence="6">
    <location>
        <begin position="86"/>
        <end position="107"/>
    </location>
</feature>
<dbReference type="GO" id="GO:0044341">
    <property type="term" value="P:sodium-dependent phosphate transport"/>
    <property type="evidence" value="ECO:0007669"/>
    <property type="project" value="InterPro"/>
</dbReference>
<dbReference type="PATRIC" id="fig|796937.3.peg.1422"/>
<dbReference type="AlphaFoldDB" id="G9X1C6"/>
<reference evidence="8 9" key="1">
    <citation type="submission" date="2011-08" db="EMBL/GenBank/DDBJ databases">
        <title>The Genome Sequence of Eubacteriaceae bacterium ACC19a.</title>
        <authorList>
            <consortium name="The Broad Institute Genome Sequencing Platform"/>
            <person name="Earl A."/>
            <person name="Ward D."/>
            <person name="Feldgarden M."/>
            <person name="Gevers D."/>
            <person name="Sizova M."/>
            <person name="Hazen A."/>
            <person name="Epstein S."/>
            <person name="Young S.K."/>
            <person name="Zeng Q."/>
            <person name="Gargeya S."/>
            <person name="Fitzgerald M."/>
            <person name="Haas B."/>
            <person name="Abouelleil A."/>
            <person name="Alvarado L."/>
            <person name="Arachchi H.M."/>
            <person name="Berlin A."/>
            <person name="Brown A."/>
            <person name="Chapman S.B."/>
            <person name="Chen Z."/>
            <person name="Dunbar C."/>
            <person name="Freedman E."/>
            <person name="Gearin G."/>
            <person name="Gellesch M."/>
            <person name="Goldberg J."/>
            <person name="Griggs A."/>
            <person name="Gujja S."/>
            <person name="Heiman D."/>
            <person name="Howarth C."/>
            <person name="Larson L."/>
            <person name="Lui A."/>
            <person name="MacDonald P.J.P."/>
            <person name="Montmayeur A."/>
            <person name="Murphy C."/>
            <person name="Neiman D."/>
            <person name="Pearson M."/>
            <person name="Priest M."/>
            <person name="Roberts A."/>
            <person name="Saif S."/>
            <person name="Shea T."/>
            <person name="Shenoy N."/>
            <person name="Sisk P."/>
            <person name="Stolte C."/>
            <person name="Sykes S."/>
            <person name="Wortman J."/>
            <person name="Nusbaum C."/>
            <person name="Birren B."/>
        </authorList>
    </citation>
    <scope>NUCLEOTIDE SEQUENCE [LARGE SCALE GENOMIC DNA]</scope>
    <source>
        <strain evidence="8 9">ACC19a</strain>
    </source>
</reference>
<dbReference type="RefSeq" id="WP_009526386.1">
    <property type="nucleotide sequence ID" value="NZ_JH414572.1"/>
</dbReference>
<dbReference type="InterPro" id="IPR004633">
    <property type="entry name" value="NaPi_cotrn-rel/YqeW-like"/>
</dbReference>
<dbReference type="GO" id="GO:0005436">
    <property type="term" value="F:sodium:phosphate symporter activity"/>
    <property type="evidence" value="ECO:0007669"/>
    <property type="project" value="InterPro"/>
</dbReference>
<feature type="transmembrane region" description="Helical" evidence="6">
    <location>
        <begin position="178"/>
        <end position="199"/>
    </location>
</feature>
<feature type="transmembrane region" description="Helical" evidence="6">
    <location>
        <begin position="148"/>
        <end position="166"/>
    </location>
</feature>
<evidence type="ECO:0000259" key="7">
    <source>
        <dbReference type="Pfam" id="PF01895"/>
    </source>
</evidence>
<evidence type="ECO:0000256" key="6">
    <source>
        <dbReference type="SAM" id="Phobius"/>
    </source>
</evidence>
<evidence type="ECO:0000256" key="2">
    <source>
        <dbReference type="ARBA" id="ARBA00022475"/>
    </source>
</evidence>
<keyword evidence="4 6" id="KW-1133">Transmembrane helix</keyword>
<comment type="caution">
    <text evidence="8">The sequence shown here is derived from an EMBL/GenBank/DDBJ whole genome shotgun (WGS) entry which is preliminary data.</text>
</comment>
<dbReference type="PANTHER" id="PTHR10010:SF46">
    <property type="entry name" value="SODIUM-DEPENDENT PHOSPHATE TRANSPORT PROTEIN 2B"/>
    <property type="match status" value="1"/>
</dbReference>
<feature type="transmembrane region" description="Helical" evidence="6">
    <location>
        <begin position="286"/>
        <end position="310"/>
    </location>
</feature>
<dbReference type="EMBL" id="AFZE01000029">
    <property type="protein sequence ID" value="EHL14495.1"/>
    <property type="molecule type" value="Genomic_DNA"/>
</dbReference>
<dbReference type="InterPro" id="IPR038078">
    <property type="entry name" value="PhoU-like_sf"/>
</dbReference>
<organism evidence="8 9">
    <name type="scientific">Peptoanaerobacter stomatis</name>
    <dbReference type="NCBI Taxonomy" id="796937"/>
    <lineage>
        <taxon>Bacteria</taxon>
        <taxon>Bacillati</taxon>
        <taxon>Bacillota</taxon>
        <taxon>Clostridia</taxon>
        <taxon>Peptostreptococcales</taxon>
        <taxon>Filifactoraceae</taxon>
        <taxon>Peptoanaerobacter</taxon>
    </lineage>
</organism>
<sequence length="590" mass="65172">MTFFDFLSLIGGLALFLYGMEVLGEGLSKVAGGKLEKILEKLTSNPIKAVLLGAGVTAIVQSSSATTVMVIGLVNSNMIKLQQAVGVIMGANIGTTITSWILSLTGIKSDNFFITMLKPTSFSPIIALIGVCLVMFSSKERKKSIGSILIGFAILMYGMDAMSSSVEPLSEIPEFKNLFIMFQNPILGMIVGVVLTSIIQSSSASVGILQALCMTGLVPYASAVPIIMGQNIGTCVTALLSSIGTGKNGRRAALIHLYFNLIGTILFMVAFYSINSIVHFSFMQESATAVGIAVIHSTFNLTATIILLPFSNILLKLATTTIPETEDEENIEAGKLQESLRLLDDLFLETPIFALDQCKIVVNSMSELTKKCLFKAIDSIGDCTESKYEKVKQLEKDSDTYDDAISAYLIKLSTKDLPDEDRKYINTLFHIIGNFERISDHAYNIVQSAKSMQDKGLYLSDIAKQELDVYTKAIRDIIEKTFLYCKNTDYEKSREIEPLEEVIDVLSEELKNRHIQRLIDNKCSVEVGFVWSDLITDFERIADHCSNIAITIVEVGENDLLAHTFKKEKDEKFMSRFNAYKQEYILPEEA</sequence>
<feature type="transmembrane region" description="Helical" evidence="6">
    <location>
        <begin position="211"/>
        <end position="233"/>
    </location>
</feature>
<keyword evidence="2" id="KW-1003">Cell membrane</keyword>
<accession>G9X1C6</accession>
<feature type="transmembrane region" description="Helical" evidence="6">
    <location>
        <begin position="50"/>
        <end position="74"/>
    </location>
</feature>